<comment type="cofactor">
    <cofactor evidence="1">
        <name>Mn(2+)</name>
        <dbReference type="ChEBI" id="CHEBI:29035"/>
    </cofactor>
</comment>
<dbReference type="GO" id="GO:0046872">
    <property type="term" value="F:metal ion binding"/>
    <property type="evidence" value="ECO:0007669"/>
    <property type="project" value="UniProtKB-KW"/>
</dbReference>
<dbReference type="OrthoDB" id="203995at2759"/>
<evidence type="ECO:0000256" key="2">
    <source>
        <dbReference type="ARBA" id="ARBA00022723"/>
    </source>
</evidence>
<dbReference type="eggNOG" id="KOG0377">
    <property type="taxonomic scope" value="Eukaryota"/>
</dbReference>
<reference evidence="5 6" key="1">
    <citation type="journal article" date="2011" name="Proc. Natl. Acad. Sci. U.S.A.">
        <title>Niche of harmful alga Aureococcus anophagefferens revealed through ecogenomics.</title>
        <authorList>
            <person name="Gobler C.J."/>
            <person name="Berry D.L."/>
            <person name="Dyhrman S.T."/>
            <person name="Wilhelm S.W."/>
            <person name="Salamov A."/>
            <person name="Lobanov A.V."/>
            <person name="Zhang Y."/>
            <person name="Collier J.L."/>
            <person name="Wurch L.L."/>
            <person name="Kustka A.B."/>
            <person name="Dill B.D."/>
            <person name="Shah M."/>
            <person name="VerBerkmoes N.C."/>
            <person name="Kuo A."/>
            <person name="Terry A."/>
            <person name="Pangilinan J."/>
            <person name="Lindquist E.A."/>
            <person name="Lucas S."/>
            <person name="Paulsen I.T."/>
            <person name="Hattenrath-Lehmann T.K."/>
            <person name="Talmage S.C."/>
            <person name="Walker E.A."/>
            <person name="Koch F."/>
            <person name="Burson A.M."/>
            <person name="Marcoval M.A."/>
            <person name="Tang Y.Z."/>
            <person name="Lecleir G.R."/>
            <person name="Coyne K.J."/>
            <person name="Berg G.M."/>
            <person name="Bertrand E.M."/>
            <person name="Saito M.A."/>
            <person name="Gladyshev V.N."/>
            <person name="Grigoriev I.V."/>
        </authorList>
    </citation>
    <scope>NUCLEOTIDE SEQUENCE [LARGE SCALE GENOMIC DNA]</scope>
    <source>
        <strain evidence="6">CCMP 1984</strain>
    </source>
</reference>
<evidence type="ECO:0000256" key="3">
    <source>
        <dbReference type="ARBA" id="ARBA00023211"/>
    </source>
</evidence>
<dbReference type="SUPFAM" id="SSF56300">
    <property type="entry name" value="Metallo-dependent phosphatases"/>
    <property type="match status" value="1"/>
</dbReference>
<dbReference type="GO" id="GO:0016787">
    <property type="term" value="F:hydrolase activity"/>
    <property type="evidence" value="ECO:0007669"/>
    <property type="project" value="InterPro"/>
</dbReference>
<organism evidence="6">
    <name type="scientific">Aureococcus anophagefferens</name>
    <name type="common">Harmful bloom alga</name>
    <dbReference type="NCBI Taxonomy" id="44056"/>
    <lineage>
        <taxon>Eukaryota</taxon>
        <taxon>Sar</taxon>
        <taxon>Stramenopiles</taxon>
        <taxon>Ochrophyta</taxon>
        <taxon>Pelagophyceae</taxon>
        <taxon>Pelagomonadales</taxon>
        <taxon>Pelagomonadaceae</taxon>
        <taxon>Aureococcus</taxon>
    </lineage>
</organism>
<dbReference type="InterPro" id="IPR006186">
    <property type="entry name" value="Ser/Thr-sp_prot-phosphatase"/>
</dbReference>
<dbReference type="InterPro" id="IPR004843">
    <property type="entry name" value="Calcineurin-like_PHP"/>
</dbReference>
<dbReference type="InterPro" id="IPR051134">
    <property type="entry name" value="PPP_phosphatase"/>
</dbReference>
<dbReference type="EMBL" id="GL833124">
    <property type="protein sequence ID" value="EGB10203.1"/>
    <property type="molecule type" value="Genomic_DNA"/>
</dbReference>
<dbReference type="InterPro" id="IPR029052">
    <property type="entry name" value="Metallo-depent_PP-like"/>
</dbReference>
<evidence type="ECO:0000256" key="1">
    <source>
        <dbReference type="ARBA" id="ARBA00001936"/>
    </source>
</evidence>
<feature type="non-terminal residue" evidence="5">
    <location>
        <position position="86"/>
    </location>
</feature>
<keyword evidence="6" id="KW-1185">Reference proteome</keyword>
<dbReference type="KEGG" id="aaf:AURANDRAFT_16146"/>
<proteinExistence type="predicted"/>
<protein>
    <recommendedName>
        <fullName evidence="4">Serine/threonine specific protein phosphatases domain-containing protein</fullName>
    </recommendedName>
</protein>
<dbReference type="PANTHER" id="PTHR45668">
    <property type="entry name" value="SERINE/THREONINE-PROTEIN PHOSPHATASE 5-RELATED"/>
    <property type="match status" value="1"/>
</dbReference>
<keyword evidence="2" id="KW-0479">Metal-binding</keyword>
<gene>
    <name evidence="5" type="ORF">AURANDRAFT_16146</name>
</gene>
<dbReference type="Gene3D" id="3.60.21.10">
    <property type="match status" value="1"/>
</dbReference>
<dbReference type="OMA" id="ACNHEER"/>
<dbReference type="PRINTS" id="PR00114">
    <property type="entry name" value="STPHPHTASE"/>
</dbReference>
<dbReference type="Pfam" id="PF00149">
    <property type="entry name" value="Metallophos"/>
    <property type="match status" value="1"/>
</dbReference>
<feature type="domain" description="Serine/threonine specific protein phosphatases" evidence="4">
    <location>
        <begin position="62"/>
        <end position="67"/>
    </location>
</feature>
<dbReference type="AlphaFoldDB" id="F0Y357"/>
<sequence>VVGDLHGSLGDLVTACGLAGEPGPSTRVVFNGDFVDRGRDGVEVLGVVLALHLTFPEFVKVNRGNHEDTALSSAYDFEGELTRKYG</sequence>
<evidence type="ECO:0000313" key="5">
    <source>
        <dbReference type="EMBL" id="EGB10203.1"/>
    </source>
</evidence>
<keyword evidence="3" id="KW-0464">Manganese</keyword>
<evidence type="ECO:0000259" key="4">
    <source>
        <dbReference type="PROSITE" id="PS00125"/>
    </source>
</evidence>
<dbReference type="PANTHER" id="PTHR45668:SF5">
    <property type="entry name" value="SERINE_THREONINE-PROTEIN PHOSPHATASE 5"/>
    <property type="match status" value="1"/>
</dbReference>
<name>F0Y357_AURAN</name>
<dbReference type="InParanoid" id="F0Y357"/>
<dbReference type="PROSITE" id="PS00125">
    <property type="entry name" value="SER_THR_PHOSPHATASE"/>
    <property type="match status" value="1"/>
</dbReference>
<accession>F0Y357</accession>
<feature type="non-terminal residue" evidence="5">
    <location>
        <position position="1"/>
    </location>
</feature>
<dbReference type="Proteomes" id="UP000002729">
    <property type="component" value="Unassembled WGS sequence"/>
</dbReference>
<evidence type="ECO:0000313" key="6">
    <source>
        <dbReference type="Proteomes" id="UP000002729"/>
    </source>
</evidence>
<dbReference type="GeneID" id="20218605"/>
<dbReference type="RefSeq" id="XP_009035025.1">
    <property type="nucleotide sequence ID" value="XM_009036777.1"/>
</dbReference>